<comment type="caution">
    <text evidence="2">The sequence shown here is derived from an EMBL/GenBank/DDBJ whole genome shotgun (WGS) entry which is preliminary data.</text>
</comment>
<feature type="chain" id="PRO_5007524323" evidence="1">
    <location>
        <begin position="35"/>
        <end position="315"/>
    </location>
</feature>
<dbReference type="EMBL" id="BDCO01000002">
    <property type="protein sequence ID" value="GAT32325.1"/>
    <property type="molecule type" value="Genomic_DNA"/>
</dbReference>
<dbReference type="STRING" id="690879.TSACC_2723"/>
<reference evidence="3" key="1">
    <citation type="journal article" date="2017" name="Genome Announc.">
        <title>Draft Genome Sequence of Terrimicrobium sacchariphilum NM-5T, a Facultative Anaerobic Soil Bacterium of the Class Spartobacteria.</title>
        <authorList>
            <person name="Qiu Y.L."/>
            <person name="Tourlousse D.M."/>
            <person name="Matsuura N."/>
            <person name="Ohashi A."/>
            <person name="Sekiguchi Y."/>
        </authorList>
    </citation>
    <scope>NUCLEOTIDE SEQUENCE [LARGE SCALE GENOMIC DNA]</scope>
    <source>
        <strain evidence="3">NM-5</strain>
    </source>
</reference>
<sequence length="315" mass="33253">MAPFLHQKRSLICRQAFVFAFSAAVLLRPALAGAELDLVMDDPASLLRSQPEGLSKLSSAFASSKATIASGVGGRALPQFSGTASAESADARVQILSEPALGPSRFFRATLNGTSEVKQVGLGILPDKEASLQSLATRENGLVKISGGMDFLIRATSSSGAPRFQLNTKVANLGITITTNPGDGVLTLKLFTANRSLAVNNDKAGKRAAIEKRSEIRLDNDSIYHAALVFKTQADGSLSVALCLTSGAGQLDPQTTVAAVIDGFELLEDASSKETDKVTLNLGRDETSQQTLDIAAFRIFRHLPEILPGFEAPKP</sequence>
<evidence type="ECO:0000256" key="1">
    <source>
        <dbReference type="SAM" id="SignalP"/>
    </source>
</evidence>
<evidence type="ECO:0000313" key="3">
    <source>
        <dbReference type="Proteomes" id="UP000076023"/>
    </source>
</evidence>
<protein>
    <submittedName>
        <fullName evidence="2">Uncharacterized protein</fullName>
    </submittedName>
</protein>
<proteinExistence type="predicted"/>
<dbReference type="AlphaFoldDB" id="A0A146G3C4"/>
<dbReference type="RefSeq" id="WP_075078163.1">
    <property type="nucleotide sequence ID" value="NZ_BDCO01000002.1"/>
</dbReference>
<organism evidence="2 3">
    <name type="scientific">Terrimicrobium sacchariphilum</name>
    <dbReference type="NCBI Taxonomy" id="690879"/>
    <lineage>
        <taxon>Bacteria</taxon>
        <taxon>Pseudomonadati</taxon>
        <taxon>Verrucomicrobiota</taxon>
        <taxon>Terrimicrobiia</taxon>
        <taxon>Terrimicrobiales</taxon>
        <taxon>Terrimicrobiaceae</taxon>
        <taxon>Terrimicrobium</taxon>
    </lineage>
</organism>
<dbReference type="Proteomes" id="UP000076023">
    <property type="component" value="Unassembled WGS sequence"/>
</dbReference>
<keyword evidence="1" id="KW-0732">Signal</keyword>
<name>A0A146G3C4_TERSA</name>
<keyword evidence="3" id="KW-1185">Reference proteome</keyword>
<gene>
    <name evidence="2" type="ORF">TSACC_2723</name>
</gene>
<dbReference type="OrthoDB" id="9818965at2"/>
<accession>A0A146G3C4</accession>
<evidence type="ECO:0000313" key="2">
    <source>
        <dbReference type="EMBL" id="GAT32325.1"/>
    </source>
</evidence>
<feature type="signal peptide" evidence="1">
    <location>
        <begin position="1"/>
        <end position="34"/>
    </location>
</feature>
<dbReference type="InParanoid" id="A0A146G3C4"/>